<organismHost>
    <name type="scientific">Myodes glareolus</name>
    <name type="common">Bank vole</name>
    <name type="synonym">Clethrionomys glareolus</name>
    <dbReference type="NCBI Taxonomy" id="447135"/>
</organismHost>
<sequence>MHLQYYAISIVSLVSLVSLIDCHKLAFNFNLEINGSDAHSTVDVFLDDYQIITFDGKDIRPTIPFMTGDEIFLPFYKNVFSEFFSMFKRVSTSTPYEEDLTYYYECNYTNNKSTFDQFYLYNGEEYTDKTQEVTNKNMWLTTSEFRLQKWFDDEDCIMHLRSLVRKMEDSKRNTG</sequence>
<organismHost>
    <name type="scientific">Microtus agrestis</name>
    <name type="common">Short-tailed field vole</name>
    <dbReference type="NCBI Taxonomy" id="29092"/>
</organismHost>
<gene>
    <name evidence="1" type="primary">CPXV018</name>
</gene>
<organismHost>
    <name type="scientific">Homo sapiens</name>
    <name type="common">Human</name>
    <dbReference type="NCBI Taxonomy" id="9606"/>
</organismHost>
<organismHost>
    <name type="scientific">Mus musculus</name>
    <name type="common">Mouse</name>
    <dbReference type="NCBI Taxonomy" id="10090"/>
</organismHost>
<reference evidence="1" key="1">
    <citation type="submission" date="2017-06" db="EMBL/GenBank/DDBJ databases">
        <authorList>
            <person name="Kim H.J."/>
            <person name="Triplett B.A."/>
        </authorList>
    </citation>
    <scope>NUCLEOTIDE SEQUENCE</scope>
    <source>
        <strain evidence="1">Ger/2007/Vole</strain>
    </source>
</reference>
<proteinExistence type="predicted"/>
<organismHost>
    <name type="scientific">Apodemus sylvaticus</name>
    <name type="common">European woodmouse</name>
    <dbReference type="NCBI Taxonomy" id="10129"/>
</organismHost>
<organismHost>
    <name type="scientific">Felis catus</name>
    <name type="common">Cat</name>
    <name type="synonym">Felis silvestris catus</name>
    <dbReference type="NCBI Taxonomy" id="9685"/>
</organismHost>
<protein>
    <submittedName>
        <fullName evidence="1">CPXV018 protein</fullName>
    </submittedName>
</protein>
<name>A0A212PQH3_COWPX</name>
<dbReference type="SUPFAM" id="SSF54452">
    <property type="entry name" value="MHC antigen-recognition domain"/>
    <property type="match status" value="1"/>
</dbReference>
<dbReference type="EMBL" id="LT896722">
    <property type="protein sequence ID" value="SNB49132.1"/>
    <property type="molecule type" value="Genomic_DNA"/>
</dbReference>
<accession>A0A212PQH3</accession>
<organismHost>
    <name type="scientific">Bos taurus</name>
    <name type="common">Bovine</name>
    <dbReference type="NCBI Taxonomy" id="9913"/>
</organismHost>
<dbReference type="Proteomes" id="UP000269844">
    <property type="component" value="Segment"/>
</dbReference>
<evidence type="ECO:0000313" key="1">
    <source>
        <dbReference type="EMBL" id="SNB49132.1"/>
    </source>
</evidence>
<organismHost>
    <name type="scientific">Loxodonta africana</name>
    <name type="common">African elephant</name>
    <dbReference type="NCBI Taxonomy" id="9785"/>
</organismHost>
<dbReference type="InterPro" id="IPR037055">
    <property type="entry name" value="MHC_I-like_Ag-recog_sf"/>
</dbReference>
<dbReference type="Gene3D" id="3.30.500.10">
    <property type="entry name" value="MHC class I-like antigen recognition-like"/>
    <property type="match status" value="1"/>
</dbReference>
<dbReference type="InterPro" id="IPR011162">
    <property type="entry name" value="MHC_I/II-like_Ag-recog"/>
</dbReference>
<organism evidence="1">
    <name type="scientific">Cowpox virus</name>
    <name type="common">CPV</name>
    <dbReference type="NCBI Taxonomy" id="10243"/>
    <lineage>
        <taxon>Viruses</taxon>
        <taxon>Varidnaviria</taxon>
        <taxon>Bamfordvirae</taxon>
        <taxon>Nucleocytoviricota</taxon>
        <taxon>Pokkesviricetes</taxon>
        <taxon>Chitovirales</taxon>
        <taxon>Poxviridae</taxon>
        <taxon>Chordopoxvirinae</taxon>
        <taxon>Orthopoxvirus</taxon>
        <taxon>Orthopoxvirus cowpox</taxon>
    </lineage>
</organism>